<organism evidence="2 3">
    <name type="scientific">Actinomadura graeca</name>
    <dbReference type="NCBI Taxonomy" id="2750812"/>
    <lineage>
        <taxon>Bacteria</taxon>
        <taxon>Bacillati</taxon>
        <taxon>Actinomycetota</taxon>
        <taxon>Actinomycetes</taxon>
        <taxon>Streptosporangiales</taxon>
        <taxon>Thermomonosporaceae</taxon>
        <taxon>Actinomadura</taxon>
    </lineage>
</organism>
<evidence type="ECO:0000313" key="3">
    <source>
        <dbReference type="Proteomes" id="UP001049518"/>
    </source>
</evidence>
<keyword evidence="3" id="KW-1185">Reference proteome</keyword>
<evidence type="ECO:0000256" key="1">
    <source>
        <dbReference type="SAM" id="MobiDB-lite"/>
    </source>
</evidence>
<feature type="region of interest" description="Disordered" evidence="1">
    <location>
        <begin position="36"/>
        <end position="64"/>
    </location>
</feature>
<accession>A0ABX8QQ77</accession>
<protein>
    <submittedName>
        <fullName evidence="2">Uncharacterized protein</fullName>
    </submittedName>
</protein>
<gene>
    <name evidence="2" type="ORF">AGRA3207_001637</name>
</gene>
<reference evidence="2" key="1">
    <citation type="submission" date="2020-07" db="EMBL/GenBank/DDBJ databases">
        <authorList>
            <person name="Tarantini F.S."/>
            <person name="Hong K.W."/>
            <person name="Chan K.G."/>
        </authorList>
    </citation>
    <scope>NUCLEOTIDE SEQUENCE</scope>
    <source>
        <strain evidence="2">32-07</strain>
    </source>
</reference>
<evidence type="ECO:0000313" key="2">
    <source>
        <dbReference type="EMBL" id="QXJ20851.1"/>
    </source>
</evidence>
<proteinExistence type="predicted"/>
<dbReference type="RefSeq" id="WP_231333966.1">
    <property type="nucleotide sequence ID" value="NZ_CP059572.1"/>
</dbReference>
<sequence>MTDLKETLAGRGASVEALREYSFASRRGELVGPLALSRRANPNGPRESDGVGGPQVIVADGPGPLRARCRAGGE</sequence>
<name>A0ABX8QQ77_9ACTN</name>
<dbReference type="Proteomes" id="UP001049518">
    <property type="component" value="Chromosome"/>
</dbReference>
<dbReference type="EMBL" id="CP059572">
    <property type="protein sequence ID" value="QXJ20851.1"/>
    <property type="molecule type" value="Genomic_DNA"/>
</dbReference>